<dbReference type="InterPro" id="IPR001849">
    <property type="entry name" value="PH_domain"/>
</dbReference>
<keyword evidence="5" id="KW-0326">Glycosidase</keyword>
<evidence type="ECO:0000259" key="7">
    <source>
        <dbReference type="PROSITE" id="PS50003"/>
    </source>
</evidence>
<dbReference type="SUPFAM" id="SSF51445">
    <property type="entry name" value="(Trans)glycosidases"/>
    <property type="match status" value="1"/>
</dbReference>
<evidence type="ECO:0000313" key="9">
    <source>
        <dbReference type="Proteomes" id="UP000886722"/>
    </source>
</evidence>
<dbReference type="Pfam" id="PF00144">
    <property type="entry name" value="Beta-lactamase"/>
    <property type="match status" value="1"/>
</dbReference>
<reference evidence="8" key="2">
    <citation type="journal article" date="2021" name="PeerJ">
        <title>Extensive microbial diversity within the chicken gut microbiome revealed by metagenomics and culture.</title>
        <authorList>
            <person name="Gilroy R."/>
            <person name="Ravi A."/>
            <person name="Getino M."/>
            <person name="Pursley I."/>
            <person name="Horton D.L."/>
            <person name="Alikhan N.F."/>
            <person name="Baker D."/>
            <person name="Gharbi K."/>
            <person name="Hall N."/>
            <person name="Watson M."/>
            <person name="Adriaenssens E.M."/>
            <person name="Foster-Nyarko E."/>
            <person name="Jarju S."/>
            <person name="Secka A."/>
            <person name="Antonio M."/>
            <person name="Oren A."/>
            <person name="Chaudhuri R.R."/>
            <person name="La Ragione R."/>
            <person name="Hildebrand F."/>
            <person name="Pallen M.J."/>
        </authorList>
    </citation>
    <scope>NUCLEOTIDE SEQUENCE</scope>
    <source>
        <strain evidence="8">21143</strain>
    </source>
</reference>
<dbReference type="InterPro" id="IPR036962">
    <property type="entry name" value="Glyco_hydro_3_N_sf"/>
</dbReference>
<evidence type="ECO:0000256" key="6">
    <source>
        <dbReference type="SAM" id="MobiDB-lite"/>
    </source>
</evidence>
<dbReference type="InterPro" id="IPR001764">
    <property type="entry name" value="Glyco_hydro_3_N"/>
</dbReference>
<feature type="region of interest" description="Disordered" evidence="6">
    <location>
        <begin position="913"/>
        <end position="933"/>
    </location>
</feature>
<dbReference type="GO" id="GO:0009254">
    <property type="term" value="P:peptidoglycan turnover"/>
    <property type="evidence" value="ECO:0007669"/>
    <property type="project" value="TreeGrafter"/>
</dbReference>
<evidence type="ECO:0000256" key="4">
    <source>
        <dbReference type="ARBA" id="ARBA00022801"/>
    </source>
</evidence>
<protein>
    <recommendedName>
        <fullName evidence="3">beta-N-acetylhexosaminidase</fullName>
        <ecNumber evidence="3">3.2.1.52</ecNumber>
    </recommendedName>
</protein>
<dbReference type="InterPro" id="IPR001466">
    <property type="entry name" value="Beta-lactam-related"/>
</dbReference>
<dbReference type="InterPro" id="IPR017853">
    <property type="entry name" value="GH"/>
</dbReference>
<comment type="catalytic activity">
    <reaction evidence="1">
        <text>Hydrolysis of terminal non-reducing N-acetyl-D-hexosamine residues in N-acetyl-beta-D-hexosaminides.</text>
        <dbReference type="EC" id="3.2.1.52"/>
    </reaction>
</comment>
<gene>
    <name evidence="8" type="ORF">IAD06_04400</name>
</gene>
<comment type="similarity">
    <text evidence="2">Belongs to the glycosyl hydrolase 3 family.</text>
</comment>
<dbReference type="Gene3D" id="3.40.50.1700">
    <property type="entry name" value="Glycoside hydrolase family 3 C-terminal domain"/>
    <property type="match status" value="1"/>
</dbReference>
<dbReference type="InterPro" id="IPR012338">
    <property type="entry name" value="Beta-lactam/transpept-like"/>
</dbReference>
<evidence type="ECO:0000256" key="1">
    <source>
        <dbReference type="ARBA" id="ARBA00001231"/>
    </source>
</evidence>
<dbReference type="SUPFAM" id="SSF56601">
    <property type="entry name" value="beta-lactamase/transpeptidase-like"/>
    <property type="match status" value="1"/>
</dbReference>
<dbReference type="EC" id="3.2.1.52" evidence="3"/>
<feature type="domain" description="PH" evidence="7">
    <location>
        <begin position="1"/>
        <end position="48"/>
    </location>
</feature>
<keyword evidence="4 8" id="KW-0378">Hydrolase</keyword>
<organism evidence="8 9">
    <name type="scientific">Candidatus Caccoplasma intestinavium</name>
    <dbReference type="NCBI Taxonomy" id="2840716"/>
    <lineage>
        <taxon>Bacteria</taxon>
        <taxon>Pseudomonadati</taxon>
        <taxon>Bacteroidota</taxon>
        <taxon>Bacteroidia</taxon>
        <taxon>Bacteroidales</taxon>
        <taxon>Bacteroidaceae</taxon>
        <taxon>Bacteroidaceae incertae sedis</taxon>
        <taxon>Candidatus Caccoplasma</taxon>
    </lineage>
</organism>
<dbReference type="SUPFAM" id="SSF52279">
    <property type="entry name" value="Beta-D-glucan exohydrolase, C-terminal domain"/>
    <property type="match status" value="1"/>
</dbReference>
<sequence length="999" mass="112411">MKKKIVLILLLGLVFLIPTQAGQIPRLLRETDETEMNRWVDSVMQRLTIPERIGQLFVVGVENNLSDRNKDLLKSLIEQCHVGGLLFSKGTAEDQATLTNMAQALSRVPLMITMDGEWGLAMRLKETPSFPKNMTLGAVSDDSLIYAYGREMGRACRRMGIQVNFAPVLDINSNPQNPVIGNRSFGENPDNVSRKARLYAQGLEDEGIMAVGKHFPGHGDTHEDSHFTLPSVLRNRAQLDSCELSAFSRYINAGFSGLMVGHLFVPALDTTSDRPSSLSPDIVTGLLQEEMGFEGLVFTDALEMKGAGSKTPALDALLAGNDILLKPLKPKEQFEQIVKSYNDGTLSQEIIDRHCRKVLQYKYILGLDTCREVGIDSLTEDLNSLEAQTIIRQLSSQAVTVLENKEEILPFTHLDKKRFGVISVGKQNAQPFVKRLQEYAPIENISRLNTQSTDKEIKGIVDVISHSTQTIIAIFSDKKEEIQLAEKILKKATGKVLVFFTSPYSIPKYEELTAEAEAIIVAYENNPVMQECAAEVLFGGTSADGKLPVSTGKYPQGSGIFIPECRLGHAFPEEVDMDSRILSRIDSIVQEGIDSMAFPGCQIIITRHKKIIYDRAFGYFDYEKKRPVSTNDLYDLASITKAMGTLPAIMWLNDHEQVSLNAPLCFYLPEMRDYGLSAITLRQTLMHESGLPAGISLRRLLIDPDSYSAPLLKRGRDSEYPIQVDKDWFVQKDCRLKPWLFHNKTSRSYPLHIAEELYASPSLPDSIWHKILSVSKSDRRYRYSYLNFVILQKLTERVSGEPLDRFIDRRLLQPIGAYHTTFRPREKFPISDIAPTENDRLFRQQLVVGYPHDELACFMGGVSGNAGLFSNARDMAKILQMLQNNGTYGLEDYFEPTTVLRFTTDKSSLSRRGLGFDKPDTDTPAKSPTCEEAPQSVYGHTGYTGTAFWVDPDNDIIYIFLSNRVYPHRWNTRLFDMNIRTRIQSVIYQSLLPTPCTVQ</sequence>
<dbReference type="Gene3D" id="3.40.710.10">
    <property type="entry name" value="DD-peptidase/beta-lactamase superfamily"/>
    <property type="match status" value="1"/>
</dbReference>
<dbReference type="PRINTS" id="PR00133">
    <property type="entry name" value="GLHYDRLASE3"/>
</dbReference>
<evidence type="ECO:0000313" key="8">
    <source>
        <dbReference type="EMBL" id="HIT39260.1"/>
    </source>
</evidence>
<dbReference type="Proteomes" id="UP000886722">
    <property type="component" value="Unassembled WGS sequence"/>
</dbReference>
<name>A0A9D1GDT8_9BACT</name>
<dbReference type="Gene3D" id="3.20.20.300">
    <property type="entry name" value="Glycoside hydrolase, family 3, N-terminal domain"/>
    <property type="match status" value="1"/>
</dbReference>
<accession>A0A9D1GDT8</accession>
<feature type="compositionally biased region" description="Basic and acidic residues" evidence="6">
    <location>
        <begin position="914"/>
        <end position="923"/>
    </location>
</feature>
<dbReference type="GO" id="GO:0004563">
    <property type="term" value="F:beta-N-acetylhexosaminidase activity"/>
    <property type="evidence" value="ECO:0007669"/>
    <property type="project" value="UniProtKB-EC"/>
</dbReference>
<evidence type="ECO:0000256" key="5">
    <source>
        <dbReference type="ARBA" id="ARBA00023295"/>
    </source>
</evidence>
<dbReference type="PANTHER" id="PTHR30480:SF13">
    <property type="entry name" value="BETA-HEXOSAMINIDASE"/>
    <property type="match status" value="1"/>
</dbReference>
<dbReference type="PROSITE" id="PS50003">
    <property type="entry name" value="PH_DOMAIN"/>
    <property type="match status" value="1"/>
</dbReference>
<reference evidence="8" key="1">
    <citation type="submission" date="2020-10" db="EMBL/GenBank/DDBJ databases">
        <authorList>
            <person name="Gilroy R."/>
        </authorList>
    </citation>
    <scope>NUCLEOTIDE SEQUENCE</scope>
    <source>
        <strain evidence="8">21143</strain>
    </source>
</reference>
<dbReference type="EMBL" id="DVKT01000034">
    <property type="protein sequence ID" value="HIT39260.1"/>
    <property type="molecule type" value="Genomic_DNA"/>
</dbReference>
<dbReference type="InterPro" id="IPR050226">
    <property type="entry name" value="NagZ_Beta-hexosaminidase"/>
</dbReference>
<dbReference type="GO" id="GO:0005975">
    <property type="term" value="P:carbohydrate metabolic process"/>
    <property type="evidence" value="ECO:0007669"/>
    <property type="project" value="InterPro"/>
</dbReference>
<evidence type="ECO:0000256" key="2">
    <source>
        <dbReference type="ARBA" id="ARBA00005336"/>
    </source>
</evidence>
<evidence type="ECO:0000256" key="3">
    <source>
        <dbReference type="ARBA" id="ARBA00012663"/>
    </source>
</evidence>
<proteinExistence type="inferred from homology"/>
<dbReference type="PANTHER" id="PTHR30480">
    <property type="entry name" value="BETA-HEXOSAMINIDASE-RELATED"/>
    <property type="match status" value="1"/>
</dbReference>
<comment type="caution">
    <text evidence="8">The sequence shown here is derived from an EMBL/GenBank/DDBJ whole genome shotgun (WGS) entry which is preliminary data.</text>
</comment>
<dbReference type="AlphaFoldDB" id="A0A9D1GDT8"/>
<dbReference type="Pfam" id="PF00933">
    <property type="entry name" value="Glyco_hydro_3"/>
    <property type="match status" value="1"/>
</dbReference>
<dbReference type="InterPro" id="IPR036881">
    <property type="entry name" value="Glyco_hydro_3_C_sf"/>
</dbReference>